<organism evidence="1 2">
    <name type="scientific">Pseudomonas putida</name>
    <name type="common">Arthrobacter siderocapsulatus</name>
    <dbReference type="NCBI Taxonomy" id="303"/>
    <lineage>
        <taxon>Bacteria</taxon>
        <taxon>Pseudomonadati</taxon>
        <taxon>Pseudomonadota</taxon>
        <taxon>Gammaproteobacteria</taxon>
        <taxon>Pseudomonadales</taxon>
        <taxon>Pseudomonadaceae</taxon>
        <taxon>Pseudomonas</taxon>
    </lineage>
</organism>
<reference evidence="1" key="1">
    <citation type="submission" date="2020-12" db="EMBL/GenBank/DDBJ databases">
        <title>Enhanced detection system for hospital associated transmission using whole genome sequencing surveillance.</title>
        <authorList>
            <person name="Harrison L.H."/>
            <person name="Van Tyne D."/>
            <person name="Marsh J.W."/>
            <person name="Griffith M.P."/>
            <person name="Snyder D.J."/>
            <person name="Cooper V.S."/>
            <person name="Mustapha M."/>
        </authorList>
    </citation>
    <scope>NUCLEOTIDE SEQUENCE</scope>
    <source>
        <strain evidence="1">PSB00042</strain>
    </source>
</reference>
<dbReference type="Proteomes" id="UP000637061">
    <property type="component" value="Unassembled WGS sequence"/>
</dbReference>
<proteinExistence type="predicted"/>
<evidence type="ECO:0000313" key="1">
    <source>
        <dbReference type="EMBL" id="MBI6882846.1"/>
    </source>
</evidence>
<gene>
    <name evidence="1" type="ORF">JEU22_02890</name>
</gene>
<dbReference type="AlphaFoldDB" id="A0A8I1JHM8"/>
<sequence>MSHGAELEECIEKLIKLCSKEKVPVICAIQDAPRSYRTLVANEQLAVGQQLKLMRMLIKAGDLDLFLTDVIRDAQHNGHKSLFLRAMGIPEDPKV</sequence>
<comment type="caution">
    <text evidence="1">The sequence shown here is derived from an EMBL/GenBank/DDBJ whole genome shotgun (WGS) entry which is preliminary data.</text>
</comment>
<protein>
    <submittedName>
        <fullName evidence="1">Uncharacterized protein</fullName>
    </submittedName>
</protein>
<accession>A0A8I1JHM8</accession>
<dbReference type="RefSeq" id="WP_198746470.1">
    <property type="nucleotide sequence ID" value="NZ_JAEHTE010000002.1"/>
</dbReference>
<dbReference type="EMBL" id="JAEHTE010000002">
    <property type="protein sequence ID" value="MBI6882846.1"/>
    <property type="molecule type" value="Genomic_DNA"/>
</dbReference>
<evidence type="ECO:0000313" key="2">
    <source>
        <dbReference type="Proteomes" id="UP000637061"/>
    </source>
</evidence>
<name>A0A8I1JHM8_PSEPU</name>